<evidence type="ECO:0000259" key="3">
    <source>
        <dbReference type="Pfam" id="PF14504"/>
    </source>
</evidence>
<dbReference type="EMBL" id="MWSK01000003">
    <property type="protein sequence ID" value="OXS78450.1"/>
    <property type="molecule type" value="Genomic_DNA"/>
</dbReference>
<protein>
    <recommendedName>
        <fullName evidence="6">Cysteine-rich secretory protein family protein</fullName>
    </recommendedName>
</protein>
<dbReference type="SUPFAM" id="SSF55797">
    <property type="entry name" value="PR-1-like"/>
    <property type="match status" value="1"/>
</dbReference>
<feature type="domain" description="CAP-associated" evidence="3">
    <location>
        <begin position="55"/>
        <end position="192"/>
    </location>
</feature>
<dbReference type="InterPro" id="IPR014044">
    <property type="entry name" value="CAP_dom"/>
</dbReference>
<evidence type="ECO:0000256" key="1">
    <source>
        <dbReference type="SAM" id="MobiDB-lite"/>
    </source>
</evidence>
<sequence length="338" mass="37675">MIFLILMLIGIYTDKAIDESSNEPPSLPPVNSGQVDPAMPSEVDPAPAEGAGALIGKSAEVLVEKYGSPVRKEPSAYGYEWWIYKADQYYMMAGIEKSQVVTIFAKGEINTEPFSLNRSSNEIFSSRYPETEIVVGANDSYYRFELSEEELNVRPLIPIGDFYAQLYIDQQSGTLSGIRFMTTDVLLKMKPYELVYEGTLPEVPYPGRSLWTHIETGSAAQLADLTSLVRRQEGVNPIVWSPTLNELAKSHSKDMFESDFFDHESPRFGNIEERLAAAGITGLPAEELISANYMDAPAAMEAWLHSQEERELLLNDSFSSYGTGAYRTHFTQIFTGSP</sequence>
<dbReference type="PANTHER" id="PTHR31157:SF26">
    <property type="entry name" value="SCP-LIKE EXTRACELLULAR PROTEIN"/>
    <property type="match status" value="1"/>
</dbReference>
<reference evidence="5" key="1">
    <citation type="submission" date="2017-03" db="EMBL/GenBank/DDBJ databases">
        <title>Bacillus sp. V-88(T) DSM27956, whole genome shotgun sequencing project.</title>
        <authorList>
            <person name="Dastager S.G."/>
            <person name="Neurgaonkar P.S."/>
            <person name="Dharne M.S."/>
        </authorList>
    </citation>
    <scope>NUCLEOTIDE SEQUENCE [LARGE SCALE GENOMIC DNA]</scope>
    <source>
        <strain evidence="5">DSM 25145</strain>
    </source>
</reference>
<dbReference type="PANTHER" id="PTHR31157">
    <property type="entry name" value="SCP DOMAIN-CONTAINING PROTEIN"/>
    <property type="match status" value="1"/>
</dbReference>
<gene>
    <name evidence="4" type="ORF">B1B05_07540</name>
</gene>
<dbReference type="Proteomes" id="UP000215545">
    <property type="component" value="Unassembled WGS sequence"/>
</dbReference>
<organism evidence="4 5">
    <name type="scientific">Domibacillus enclensis</name>
    <dbReference type="NCBI Taxonomy" id="1017273"/>
    <lineage>
        <taxon>Bacteria</taxon>
        <taxon>Bacillati</taxon>
        <taxon>Bacillota</taxon>
        <taxon>Bacilli</taxon>
        <taxon>Bacillales</taxon>
        <taxon>Bacillaceae</taxon>
        <taxon>Domibacillus</taxon>
    </lineage>
</organism>
<dbReference type="InterPro" id="IPR029410">
    <property type="entry name" value="CAP_assoc"/>
</dbReference>
<dbReference type="Gene3D" id="3.40.33.10">
    <property type="entry name" value="CAP"/>
    <property type="match status" value="1"/>
</dbReference>
<feature type="region of interest" description="Disordered" evidence="1">
    <location>
        <begin position="20"/>
        <end position="43"/>
    </location>
</feature>
<evidence type="ECO:0000313" key="4">
    <source>
        <dbReference type="EMBL" id="OXS78450.1"/>
    </source>
</evidence>
<evidence type="ECO:0000259" key="2">
    <source>
        <dbReference type="Pfam" id="PF00188"/>
    </source>
</evidence>
<name>A0ABX4EAS6_9BACI</name>
<proteinExistence type="predicted"/>
<dbReference type="CDD" id="cd05379">
    <property type="entry name" value="CAP_bacterial"/>
    <property type="match status" value="1"/>
</dbReference>
<dbReference type="InterPro" id="IPR035940">
    <property type="entry name" value="CAP_sf"/>
</dbReference>
<keyword evidence="5" id="KW-1185">Reference proteome</keyword>
<evidence type="ECO:0008006" key="6">
    <source>
        <dbReference type="Google" id="ProtNLM"/>
    </source>
</evidence>
<comment type="caution">
    <text evidence="4">The sequence shown here is derived from an EMBL/GenBank/DDBJ whole genome shotgun (WGS) entry which is preliminary data.</text>
</comment>
<feature type="domain" description="SCP" evidence="2">
    <location>
        <begin position="228"/>
        <end position="328"/>
    </location>
</feature>
<evidence type="ECO:0000313" key="5">
    <source>
        <dbReference type="Proteomes" id="UP000215545"/>
    </source>
</evidence>
<dbReference type="Pfam" id="PF00188">
    <property type="entry name" value="CAP"/>
    <property type="match status" value="1"/>
</dbReference>
<accession>A0ABX4EAS6</accession>
<dbReference type="Pfam" id="PF14504">
    <property type="entry name" value="CAP_assoc_N"/>
    <property type="match status" value="1"/>
</dbReference>